<dbReference type="eggNOG" id="COG4591">
    <property type="taxonomic scope" value="Bacteria"/>
</dbReference>
<dbReference type="KEGG" id="rge:RGE_03630"/>
<comment type="subcellular location">
    <subcellularLocation>
        <location evidence="1">Cell membrane</location>
        <topology evidence="1">Multi-pass membrane protein</topology>
    </subcellularLocation>
</comment>
<proteinExistence type="inferred from homology"/>
<keyword evidence="3" id="KW-1003">Cell membrane</keyword>
<dbReference type="EMBL" id="AP012320">
    <property type="protein sequence ID" value="BAL93708.1"/>
    <property type="molecule type" value="Genomic_DNA"/>
</dbReference>
<sequence>MNSTLSLAWRNLLRNRRRSLMTLFAMVLGLTAVLLFGGYIRDITYSLQTNFVVGSGHLQIQHRDYFRLGTGNPAAYGVARYERIMQTLKDDPELGPMLVVVTPSLQFGAIAGNFAAGVSRTAYVTGIVVDDQNRMREWNDYGQRNLSSRNLSLSGTPSDTAIIGTGLARVLKLCGPLKVKDCENSDAPPPAVPEASGAALPDDIVALSDSTARPVATPPAGGRARIELLAASPRGAPNVADIGVLAAEFQGVKEYDDVYVALHLSQAQKLVFGASPPQVTAIALQLQHTSQLPAARARVEELLRTTLKDEPLAVLDYEELNPFYGQTLAMFAAIFGFIAVLMGSIVLFTVSNTMSMAVVERTAEIGTLRAIGLRRGGIRAIFVCEGLILGCIGAALGIAVSLAAASLINHLELTWVPPGRIEEVPLAVRLAGENTMLAIGAVGLVVVAALSALLPAARAARMNIVDALRHV</sequence>
<keyword evidence="5 7" id="KW-1133">Transmembrane helix</keyword>
<evidence type="ECO:0000259" key="8">
    <source>
        <dbReference type="Pfam" id="PF02687"/>
    </source>
</evidence>
<dbReference type="PANTHER" id="PTHR30489">
    <property type="entry name" value="LIPOPROTEIN-RELEASING SYSTEM TRANSMEMBRANE PROTEIN LOLE"/>
    <property type="match status" value="1"/>
</dbReference>
<dbReference type="AlphaFoldDB" id="I0HL21"/>
<evidence type="ECO:0000256" key="2">
    <source>
        <dbReference type="ARBA" id="ARBA00005236"/>
    </source>
</evidence>
<dbReference type="HOGENOM" id="CLU_000604_8_6_4"/>
<evidence type="ECO:0000256" key="4">
    <source>
        <dbReference type="ARBA" id="ARBA00022692"/>
    </source>
</evidence>
<gene>
    <name evidence="9" type="ordered locus">RGE_03630</name>
</gene>
<evidence type="ECO:0000256" key="5">
    <source>
        <dbReference type="ARBA" id="ARBA00022989"/>
    </source>
</evidence>
<dbReference type="Proteomes" id="UP000007883">
    <property type="component" value="Chromosome"/>
</dbReference>
<comment type="similarity">
    <text evidence="2">Belongs to the ABC-4 integral membrane protein family. LolC/E subfamily.</text>
</comment>
<feature type="transmembrane region" description="Helical" evidence="7">
    <location>
        <begin position="435"/>
        <end position="454"/>
    </location>
</feature>
<evidence type="ECO:0000313" key="9">
    <source>
        <dbReference type="EMBL" id="BAL93708.1"/>
    </source>
</evidence>
<dbReference type="Pfam" id="PF02687">
    <property type="entry name" value="FtsX"/>
    <property type="match status" value="1"/>
</dbReference>
<evidence type="ECO:0000256" key="3">
    <source>
        <dbReference type="ARBA" id="ARBA00022475"/>
    </source>
</evidence>
<dbReference type="InterPro" id="IPR003838">
    <property type="entry name" value="ABC3_permease_C"/>
</dbReference>
<feature type="domain" description="ABC3 transporter permease C-terminal" evidence="8">
    <location>
        <begin position="337"/>
        <end position="464"/>
    </location>
</feature>
<dbReference type="PANTHER" id="PTHR30489:SF0">
    <property type="entry name" value="LIPOPROTEIN-RELEASING SYSTEM TRANSMEMBRANE PROTEIN LOLE"/>
    <property type="match status" value="1"/>
</dbReference>
<dbReference type="GO" id="GO:0098797">
    <property type="term" value="C:plasma membrane protein complex"/>
    <property type="evidence" value="ECO:0007669"/>
    <property type="project" value="TreeGrafter"/>
</dbReference>
<feature type="transmembrane region" description="Helical" evidence="7">
    <location>
        <begin position="328"/>
        <end position="359"/>
    </location>
</feature>
<dbReference type="GO" id="GO:0044874">
    <property type="term" value="P:lipoprotein localization to outer membrane"/>
    <property type="evidence" value="ECO:0007669"/>
    <property type="project" value="TreeGrafter"/>
</dbReference>
<feature type="transmembrane region" description="Helical" evidence="7">
    <location>
        <begin position="20"/>
        <end position="40"/>
    </location>
</feature>
<organism evidence="9 10">
    <name type="scientific">Rubrivivax gelatinosus (strain NBRC 100245 / IL144)</name>
    <dbReference type="NCBI Taxonomy" id="983917"/>
    <lineage>
        <taxon>Bacteria</taxon>
        <taxon>Pseudomonadati</taxon>
        <taxon>Pseudomonadota</taxon>
        <taxon>Betaproteobacteria</taxon>
        <taxon>Burkholderiales</taxon>
        <taxon>Sphaerotilaceae</taxon>
        <taxon>Rubrivivax</taxon>
    </lineage>
</organism>
<evidence type="ECO:0000313" key="10">
    <source>
        <dbReference type="Proteomes" id="UP000007883"/>
    </source>
</evidence>
<keyword evidence="6 7" id="KW-0472">Membrane</keyword>
<feature type="transmembrane region" description="Helical" evidence="7">
    <location>
        <begin position="380"/>
        <end position="408"/>
    </location>
</feature>
<evidence type="ECO:0000256" key="7">
    <source>
        <dbReference type="SAM" id="Phobius"/>
    </source>
</evidence>
<reference evidence="9 10" key="1">
    <citation type="journal article" date="2012" name="J. Bacteriol.">
        <title>Complete genome sequence of phototrophic betaproteobacterium Rubrivivax gelatinosus IL144.</title>
        <authorList>
            <person name="Nagashima S."/>
            <person name="Kamimura A."/>
            <person name="Shimizu T."/>
            <person name="Nakamura-isaki S."/>
            <person name="Aono E."/>
            <person name="Sakamoto K."/>
            <person name="Ichikawa N."/>
            <person name="Nakazawa H."/>
            <person name="Sekine M."/>
            <person name="Yamazaki S."/>
            <person name="Fujita N."/>
            <person name="Shimada K."/>
            <person name="Hanada S."/>
            <person name="Nagashima K.V.P."/>
        </authorList>
    </citation>
    <scope>NUCLEOTIDE SEQUENCE [LARGE SCALE GENOMIC DNA]</scope>
    <source>
        <strain evidence="10">NBRC 100245 / IL144</strain>
    </source>
</reference>
<keyword evidence="10" id="KW-1185">Reference proteome</keyword>
<dbReference type="InterPro" id="IPR051447">
    <property type="entry name" value="Lipoprotein-release_system"/>
</dbReference>
<accession>I0HL21</accession>
<keyword evidence="4 7" id="KW-0812">Transmembrane</keyword>
<name>I0HL21_RUBGI</name>
<dbReference type="STRING" id="983917.RGE_03630"/>
<dbReference type="RefSeq" id="WP_014426584.1">
    <property type="nucleotide sequence ID" value="NC_017075.1"/>
</dbReference>
<evidence type="ECO:0000256" key="6">
    <source>
        <dbReference type="ARBA" id="ARBA00023136"/>
    </source>
</evidence>
<protein>
    <recommendedName>
        <fullName evidence="8">ABC3 transporter permease C-terminal domain-containing protein</fullName>
    </recommendedName>
</protein>
<dbReference type="PATRIC" id="fig|983917.3.peg.357"/>
<evidence type="ECO:0000256" key="1">
    <source>
        <dbReference type="ARBA" id="ARBA00004651"/>
    </source>
</evidence>